<proteinExistence type="predicted"/>
<feature type="transmembrane region" description="Helical" evidence="5">
    <location>
        <begin position="241"/>
        <end position="263"/>
    </location>
</feature>
<organism evidence="7 8">
    <name type="scientific">Symbiodinium natans</name>
    <dbReference type="NCBI Taxonomy" id="878477"/>
    <lineage>
        <taxon>Eukaryota</taxon>
        <taxon>Sar</taxon>
        <taxon>Alveolata</taxon>
        <taxon>Dinophyceae</taxon>
        <taxon>Suessiales</taxon>
        <taxon>Symbiodiniaceae</taxon>
        <taxon>Symbiodinium</taxon>
    </lineage>
</organism>
<dbReference type="GO" id="GO:0005216">
    <property type="term" value="F:monoatomic ion channel activity"/>
    <property type="evidence" value="ECO:0007669"/>
    <property type="project" value="InterPro"/>
</dbReference>
<dbReference type="SUPFAM" id="SSF81324">
    <property type="entry name" value="Voltage-gated potassium channels"/>
    <property type="match status" value="1"/>
</dbReference>
<evidence type="ECO:0000313" key="8">
    <source>
        <dbReference type="Proteomes" id="UP000604046"/>
    </source>
</evidence>
<dbReference type="InterPro" id="IPR005821">
    <property type="entry name" value="Ion_trans_dom"/>
</dbReference>
<keyword evidence="4 5" id="KW-0472">Membrane</keyword>
<keyword evidence="3 5" id="KW-1133">Transmembrane helix</keyword>
<keyword evidence="2 5" id="KW-0812">Transmembrane</keyword>
<dbReference type="Gene3D" id="1.20.120.350">
    <property type="entry name" value="Voltage-gated potassium channels. Chain C"/>
    <property type="match status" value="1"/>
</dbReference>
<dbReference type="Pfam" id="PF00520">
    <property type="entry name" value="Ion_trans"/>
    <property type="match status" value="1"/>
</dbReference>
<evidence type="ECO:0000313" key="7">
    <source>
        <dbReference type="EMBL" id="CAE7337465.1"/>
    </source>
</evidence>
<evidence type="ECO:0000256" key="4">
    <source>
        <dbReference type="ARBA" id="ARBA00023136"/>
    </source>
</evidence>
<accession>A0A812P894</accession>
<dbReference type="GO" id="GO:0016020">
    <property type="term" value="C:membrane"/>
    <property type="evidence" value="ECO:0007669"/>
    <property type="project" value="UniProtKB-SubCell"/>
</dbReference>
<feature type="domain" description="Ion transport" evidence="6">
    <location>
        <begin position="191"/>
        <end position="253"/>
    </location>
</feature>
<sequence length="269" mass="30366">MTALMCRVGESAGWQPAAKATASQVTMPHGCCRCDAAGPPFTLGSLVSRNCVAFLQLKLQASNFKTLEEEYASFASVMEDMTASWVFSAFIVLQPSVNASQATAVSFEQVVTQLSLKGQQKRLSSRHQKLHHTLRELHSMRYKLNDEAKPWMSDGEVLWSKILVNFGFIIFESDRDSKCYPHYAGSWDTCPHRSELLQWLRVTNISFLAIYTVEALCRAFVERAWSEGYGTRYFCNRWNILDLLTVLLGWPMVLSLGLLLAYADGLFRP</sequence>
<keyword evidence="8" id="KW-1185">Reference proteome</keyword>
<evidence type="ECO:0000256" key="5">
    <source>
        <dbReference type="SAM" id="Phobius"/>
    </source>
</evidence>
<dbReference type="AlphaFoldDB" id="A0A812P894"/>
<evidence type="ECO:0000256" key="1">
    <source>
        <dbReference type="ARBA" id="ARBA00004141"/>
    </source>
</evidence>
<evidence type="ECO:0000256" key="2">
    <source>
        <dbReference type="ARBA" id="ARBA00022692"/>
    </source>
</evidence>
<evidence type="ECO:0000256" key="3">
    <source>
        <dbReference type="ARBA" id="ARBA00022989"/>
    </source>
</evidence>
<dbReference type="Proteomes" id="UP000604046">
    <property type="component" value="Unassembled WGS sequence"/>
</dbReference>
<comment type="subcellular location">
    <subcellularLocation>
        <location evidence="1">Membrane</location>
        <topology evidence="1">Multi-pass membrane protein</topology>
    </subcellularLocation>
</comment>
<name>A0A812P894_9DINO</name>
<reference evidence="7" key="1">
    <citation type="submission" date="2021-02" db="EMBL/GenBank/DDBJ databases">
        <authorList>
            <person name="Dougan E. K."/>
            <person name="Rhodes N."/>
            <person name="Thang M."/>
            <person name="Chan C."/>
        </authorList>
    </citation>
    <scope>NUCLEOTIDE SEQUENCE</scope>
</reference>
<protein>
    <submittedName>
        <fullName evidence="7">Scn11a protein</fullName>
    </submittedName>
</protein>
<gene>
    <name evidence="7" type="primary">Scn11a</name>
    <name evidence="7" type="ORF">SNAT2548_LOCUS17661</name>
</gene>
<dbReference type="EMBL" id="CAJNDS010002119">
    <property type="protein sequence ID" value="CAE7337465.1"/>
    <property type="molecule type" value="Genomic_DNA"/>
</dbReference>
<comment type="caution">
    <text evidence="7">The sequence shown here is derived from an EMBL/GenBank/DDBJ whole genome shotgun (WGS) entry which is preliminary data.</text>
</comment>
<evidence type="ECO:0000259" key="6">
    <source>
        <dbReference type="Pfam" id="PF00520"/>
    </source>
</evidence>
<dbReference type="InterPro" id="IPR027359">
    <property type="entry name" value="Volt_channel_dom_sf"/>
</dbReference>
<dbReference type="OrthoDB" id="428593at2759"/>